<accession>A0A0J1H4Y9</accession>
<dbReference type="Gene3D" id="3.30.1910.10">
    <property type="entry name" value="so0334 like domain"/>
    <property type="match status" value="1"/>
</dbReference>
<keyword evidence="2" id="KW-1185">Reference proteome</keyword>
<dbReference type="AlphaFoldDB" id="A0A0J1H4Y9"/>
<dbReference type="PATRIC" id="fig|1195763.3.peg.1687"/>
<dbReference type="RefSeq" id="WP_047878337.1">
    <property type="nucleotide sequence ID" value="NZ_LDOT01000008.1"/>
</dbReference>
<dbReference type="STRING" id="1195763.ABT56_07925"/>
<sequence>MRMFKHYVPQMIAKHVSRLFRGRIYIDGRGGYEFQNGQLLVPIKAQQHHFQTVKEINSEIRRLKEYA</sequence>
<name>A0A0J1H4Y9_9GAMM</name>
<protein>
    <recommendedName>
        <fullName evidence="3">DUF1107 domain-containing protein</fullName>
    </recommendedName>
</protein>
<evidence type="ECO:0000313" key="1">
    <source>
        <dbReference type="EMBL" id="KLV06795.1"/>
    </source>
</evidence>
<reference evidence="1 2" key="1">
    <citation type="submission" date="2015-05" db="EMBL/GenBank/DDBJ databases">
        <title>Photobacterium galathea sp. nov.</title>
        <authorList>
            <person name="Machado H."/>
            <person name="Gram L."/>
        </authorList>
    </citation>
    <scope>NUCLEOTIDE SEQUENCE [LARGE SCALE GENOMIC DNA]</scope>
    <source>
        <strain evidence="1 2">CGMCC 1.12159</strain>
    </source>
</reference>
<evidence type="ECO:0000313" key="2">
    <source>
        <dbReference type="Proteomes" id="UP000036097"/>
    </source>
</evidence>
<dbReference type="EMBL" id="LDOT01000008">
    <property type="protein sequence ID" value="KLV06795.1"/>
    <property type="molecule type" value="Genomic_DNA"/>
</dbReference>
<comment type="caution">
    <text evidence="1">The sequence shown here is derived from an EMBL/GenBank/DDBJ whole genome shotgun (WGS) entry which is preliminary data.</text>
</comment>
<evidence type="ECO:0008006" key="3">
    <source>
        <dbReference type="Google" id="ProtNLM"/>
    </source>
</evidence>
<dbReference type="OrthoDB" id="5588896at2"/>
<dbReference type="InterPro" id="IPR009491">
    <property type="entry name" value="DUF1107"/>
</dbReference>
<proteinExistence type="predicted"/>
<gene>
    <name evidence="1" type="ORF">ABT56_07925</name>
</gene>
<organism evidence="1 2">
    <name type="scientific">Photobacterium aquae</name>
    <dbReference type="NCBI Taxonomy" id="1195763"/>
    <lineage>
        <taxon>Bacteria</taxon>
        <taxon>Pseudomonadati</taxon>
        <taxon>Pseudomonadota</taxon>
        <taxon>Gammaproteobacteria</taxon>
        <taxon>Vibrionales</taxon>
        <taxon>Vibrionaceae</taxon>
        <taxon>Photobacterium</taxon>
    </lineage>
</organism>
<dbReference type="Pfam" id="PF06526">
    <property type="entry name" value="DUF1107"/>
    <property type="match status" value="1"/>
</dbReference>
<dbReference type="Proteomes" id="UP000036097">
    <property type="component" value="Unassembled WGS sequence"/>
</dbReference>